<proteinExistence type="predicted"/>
<dbReference type="OrthoDB" id="502220at2"/>
<gene>
    <name evidence="1" type="ORF">D5R40_26655</name>
</gene>
<comment type="caution">
    <text evidence="1">The sequence shown here is derived from an EMBL/GenBank/DDBJ whole genome shotgun (WGS) entry which is preliminary data.</text>
</comment>
<keyword evidence="2" id="KW-1185">Reference proteome</keyword>
<dbReference type="EMBL" id="RCBY01000233">
    <property type="protein sequence ID" value="RQH27691.1"/>
    <property type="molecule type" value="Genomic_DNA"/>
</dbReference>
<dbReference type="Proteomes" id="UP000269154">
    <property type="component" value="Unassembled WGS sequence"/>
</dbReference>
<evidence type="ECO:0000313" key="2">
    <source>
        <dbReference type="Proteomes" id="UP000269154"/>
    </source>
</evidence>
<organism evidence="1 2">
    <name type="scientific">Okeania hirsuta</name>
    <dbReference type="NCBI Taxonomy" id="1458930"/>
    <lineage>
        <taxon>Bacteria</taxon>
        <taxon>Bacillati</taxon>
        <taxon>Cyanobacteriota</taxon>
        <taxon>Cyanophyceae</taxon>
        <taxon>Oscillatoriophycideae</taxon>
        <taxon>Oscillatoriales</taxon>
        <taxon>Microcoleaceae</taxon>
        <taxon>Okeania</taxon>
    </lineage>
</organism>
<reference evidence="1 2" key="1">
    <citation type="journal article" date="2018" name="ACS Chem. Biol.">
        <title>Ketoreductase domain dysfunction expands chemodiversity: malyngamide biosynthesis in the cyanobacterium Okeania hirsuta.</title>
        <authorList>
            <person name="Moss N.A."/>
            <person name="Leao T."/>
            <person name="Rankin M."/>
            <person name="McCullough T.M."/>
            <person name="Qu P."/>
            <person name="Korobeynikov A."/>
            <person name="Smith J.L."/>
            <person name="Gerwick L."/>
            <person name="Gerwick W.H."/>
        </authorList>
    </citation>
    <scope>NUCLEOTIDE SEQUENCE [LARGE SCALE GENOMIC DNA]</scope>
    <source>
        <strain evidence="1 2">PAB10Feb10-1</strain>
    </source>
</reference>
<sequence>MTSSPYKSKVLNFVSEKYRQILDRSDRVFNQVKFATTNTIQLLLYPIYVLLQTSRLAVKQLGKKASVKKPQITNKVNNETTKNHQNTNQPIQQASLTTIQTVTPPAAKLPVNTSTSSLIKPKSELFPRLDIKFENQDTLADNHQKSELLTKDQQKQPLILTAYLENNTPLQLQPCAEIAPNSRYMSIFWQIMAWVQTSQIALWFNLFEELKLPPEKNKLIQEKNNYQTLPLLSSSNLIFRDFINNIAKHYIHPITRSLGLNELLPPINIEELPFESLLEVKQEEDQVQNSSQKTIFTSNNSANIETIRFRENRGRSIKTLTKTNEQNFSQTTKNAKVSIQYYSREDSRPDYQQEQDCLEVASVSIGYIKHPLEEILGWVDVVMTWIEKVFAQVWQWSQKKLKNI</sequence>
<name>A0A3N6PK92_9CYAN</name>
<protein>
    <submittedName>
        <fullName evidence="1">Uncharacterized protein</fullName>
    </submittedName>
</protein>
<evidence type="ECO:0000313" key="1">
    <source>
        <dbReference type="EMBL" id="RQH27691.1"/>
    </source>
</evidence>
<dbReference type="RefSeq" id="WP_124145586.1">
    <property type="nucleotide sequence ID" value="NZ_CAWOKI010000099.1"/>
</dbReference>
<dbReference type="AlphaFoldDB" id="A0A3N6PK92"/>
<accession>A0A3N6PK92</accession>